<dbReference type="PANTHER" id="PTHR42776">
    <property type="entry name" value="SERINE PEPTIDASE S9 FAMILY MEMBER"/>
    <property type="match status" value="1"/>
</dbReference>
<organism evidence="4 5">
    <name type="scientific">Nakamurella alba</name>
    <dbReference type="NCBI Taxonomy" id="2665158"/>
    <lineage>
        <taxon>Bacteria</taxon>
        <taxon>Bacillati</taxon>
        <taxon>Actinomycetota</taxon>
        <taxon>Actinomycetes</taxon>
        <taxon>Nakamurellales</taxon>
        <taxon>Nakamurellaceae</taxon>
        <taxon>Nakamurella</taxon>
    </lineage>
</organism>
<dbReference type="Pfam" id="PF00326">
    <property type="entry name" value="Peptidase_S9"/>
    <property type="match status" value="1"/>
</dbReference>
<protein>
    <submittedName>
        <fullName evidence="4">Alpha/beta fold hydrolase</fullName>
    </submittedName>
</protein>
<dbReference type="Proteomes" id="UP000460221">
    <property type="component" value="Unassembled WGS sequence"/>
</dbReference>
<keyword evidence="5" id="KW-1185">Reference proteome</keyword>
<dbReference type="RefSeq" id="WP_154771123.1">
    <property type="nucleotide sequence ID" value="NZ_WLYK01000013.1"/>
</dbReference>
<dbReference type="InterPro" id="IPR011042">
    <property type="entry name" value="6-blade_b-propeller_TolB-like"/>
</dbReference>
<dbReference type="AlphaFoldDB" id="A0A7K1FSI5"/>
<dbReference type="InterPro" id="IPR001375">
    <property type="entry name" value="Peptidase_S9_cat"/>
</dbReference>
<feature type="domain" description="Peptidase S9 prolyl oligopeptidase catalytic" evidence="3">
    <location>
        <begin position="420"/>
        <end position="625"/>
    </location>
</feature>
<evidence type="ECO:0000313" key="5">
    <source>
        <dbReference type="Proteomes" id="UP000460221"/>
    </source>
</evidence>
<name>A0A7K1FSI5_9ACTN</name>
<evidence type="ECO:0000313" key="4">
    <source>
        <dbReference type="EMBL" id="MTD17078.1"/>
    </source>
</evidence>
<evidence type="ECO:0000256" key="2">
    <source>
        <dbReference type="SAM" id="MobiDB-lite"/>
    </source>
</evidence>
<feature type="region of interest" description="Disordered" evidence="2">
    <location>
        <begin position="76"/>
        <end position="99"/>
    </location>
</feature>
<dbReference type="InterPro" id="IPR029058">
    <property type="entry name" value="AB_hydrolase_fold"/>
</dbReference>
<evidence type="ECO:0000256" key="1">
    <source>
        <dbReference type="ARBA" id="ARBA00022801"/>
    </source>
</evidence>
<dbReference type="PANTHER" id="PTHR42776:SF27">
    <property type="entry name" value="DIPEPTIDYL PEPTIDASE FAMILY MEMBER 6"/>
    <property type="match status" value="1"/>
</dbReference>
<gene>
    <name evidence="4" type="ORF">GIS00_24385</name>
</gene>
<evidence type="ECO:0000259" key="3">
    <source>
        <dbReference type="Pfam" id="PF00326"/>
    </source>
</evidence>
<accession>A0A7K1FSI5</accession>
<dbReference type="GO" id="GO:0006508">
    <property type="term" value="P:proteolysis"/>
    <property type="evidence" value="ECO:0007669"/>
    <property type="project" value="InterPro"/>
</dbReference>
<dbReference type="Gene3D" id="3.40.50.1820">
    <property type="entry name" value="alpha/beta hydrolase"/>
    <property type="match status" value="1"/>
</dbReference>
<dbReference type="Gene3D" id="2.120.10.30">
    <property type="entry name" value="TolB, C-terminal domain"/>
    <property type="match status" value="1"/>
</dbReference>
<sequence length="626" mass="67188">MTDEAVDGPGSSYPAAVVPDRLFADDAAEQRWRARFSAVRIGLPDPARDNAERAVYVSNAGGRFELYFWDTATGTRTKATDRPDGTANGGPAPDGSGLFWFDDNSGDEFGSWQWQDFGTGPGSSRPALPDVPPGYPSGLEIGRDIVLAGFTDDDGSRVHLARFGEATRVVYSHEQDAGVGALSRDETLWVLTHSEHGDSRYPALRVLSTQDGAVIGELDDTPGRGLDAVAFAPVPGDTRLLVGHERRGREELLIWDVADGSVHELDIDLPGDISGDFFPDGQALLVLHTHSGRSTVHRYDLASGELTDLPAARGVISGAVARPDGSIWYRWSDAATPPQLRQLYPDGRDVTLLVPDGPPAPGSEAVHDIWTEGPGGTIHSLLARPTAAGEPSEATNRALPTVFYLHGGPASADEDAYEGTRAAWLDAGFQVVQVNYRGSTGYGSAWRDALTERVGYIELSDIAAVHDDLVVRGLVDQARCAVVGHSWGGFLTLLALGTQPGRWAVGVAGVPVADYLAAYEDEMEPLRGYDRALFGGSPEEKPEAYRDSSPLTHVGQVEAPVLVLAGENDPRCPIRQINNYLDALTARSAPFALYRYDAGHGSMVVEEILRQMACEIAFVRDALGMH</sequence>
<dbReference type="EMBL" id="WLYK01000013">
    <property type="protein sequence ID" value="MTD17078.1"/>
    <property type="molecule type" value="Genomic_DNA"/>
</dbReference>
<proteinExistence type="predicted"/>
<dbReference type="GO" id="GO:0004252">
    <property type="term" value="F:serine-type endopeptidase activity"/>
    <property type="evidence" value="ECO:0007669"/>
    <property type="project" value="TreeGrafter"/>
</dbReference>
<dbReference type="SUPFAM" id="SSF53474">
    <property type="entry name" value="alpha/beta-Hydrolases"/>
    <property type="match status" value="1"/>
</dbReference>
<dbReference type="SUPFAM" id="SSF82171">
    <property type="entry name" value="DPP6 N-terminal domain-like"/>
    <property type="match status" value="1"/>
</dbReference>
<reference evidence="4 5" key="1">
    <citation type="submission" date="2019-11" db="EMBL/GenBank/DDBJ databases">
        <authorList>
            <person name="Jiang L.-Q."/>
        </authorList>
    </citation>
    <scope>NUCLEOTIDE SEQUENCE [LARGE SCALE GENOMIC DNA]</scope>
    <source>
        <strain evidence="4 5">YIM 132087</strain>
    </source>
</reference>
<comment type="caution">
    <text evidence="4">The sequence shown here is derived from an EMBL/GenBank/DDBJ whole genome shotgun (WGS) entry which is preliminary data.</text>
</comment>
<keyword evidence="1 4" id="KW-0378">Hydrolase</keyword>